<accession>A0ACB9ZHT6</accession>
<protein>
    <submittedName>
        <fullName evidence="1">Uncharacterized protein</fullName>
    </submittedName>
</protein>
<gene>
    <name evidence="1" type="ORF">M9H77_33141</name>
</gene>
<evidence type="ECO:0000313" key="2">
    <source>
        <dbReference type="Proteomes" id="UP001060085"/>
    </source>
</evidence>
<evidence type="ECO:0000313" key="1">
    <source>
        <dbReference type="EMBL" id="KAI5647136.1"/>
    </source>
</evidence>
<comment type="caution">
    <text evidence="1">The sequence shown here is derived from an EMBL/GenBank/DDBJ whole genome shotgun (WGS) entry which is preliminary data.</text>
</comment>
<keyword evidence="2" id="KW-1185">Reference proteome</keyword>
<dbReference type="Proteomes" id="UP001060085">
    <property type="component" value="Linkage Group LG08"/>
</dbReference>
<proteinExistence type="predicted"/>
<name>A0ACB9ZHT6_CATRO</name>
<reference evidence="2" key="1">
    <citation type="journal article" date="2023" name="Nat. Plants">
        <title>Single-cell RNA sequencing provides a high-resolution roadmap for understanding the multicellular compartmentation of specialized metabolism.</title>
        <authorList>
            <person name="Sun S."/>
            <person name="Shen X."/>
            <person name="Li Y."/>
            <person name="Li Y."/>
            <person name="Wang S."/>
            <person name="Li R."/>
            <person name="Zhang H."/>
            <person name="Shen G."/>
            <person name="Guo B."/>
            <person name="Wei J."/>
            <person name="Xu J."/>
            <person name="St-Pierre B."/>
            <person name="Chen S."/>
            <person name="Sun C."/>
        </authorList>
    </citation>
    <scope>NUCLEOTIDE SEQUENCE [LARGE SCALE GENOMIC DNA]</scope>
</reference>
<dbReference type="EMBL" id="CM044708">
    <property type="protein sequence ID" value="KAI5647136.1"/>
    <property type="molecule type" value="Genomic_DNA"/>
</dbReference>
<organism evidence="1 2">
    <name type="scientific">Catharanthus roseus</name>
    <name type="common">Madagascar periwinkle</name>
    <name type="synonym">Vinca rosea</name>
    <dbReference type="NCBI Taxonomy" id="4058"/>
    <lineage>
        <taxon>Eukaryota</taxon>
        <taxon>Viridiplantae</taxon>
        <taxon>Streptophyta</taxon>
        <taxon>Embryophyta</taxon>
        <taxon>Tracheophyta</taxon>
        <taxon>Spermatophyta</taxon>
        <taxon>Magnoliopsida</taxon>
        <taxon>eudicotyledons</taxon>
        <taxon>Gunneridae</taxon>
        <taxon>Pentapetalae</taxon>
        <taxon>asterids</taxon>
        <taxon>lamiids</taxon>
        <taxon>Gentianales</taxon>
        <taxon>Apocynaceae</taxon>
        <taxon>Rauvolfioideae</taxon>
        <taxon>Vinceae</taxon>
        <taxon>Catharanthinae</taxon>
        <taxon>Catharanthus</taxon>
    </lineage>
</organism>
<sequence>MVVKRTSTVGMANLKRCRIDEIEGCEDDKGSCLAADKEHQRAAGYDACCQVPVNECEGYSSDFATSWSSGPSFCSADVETNSRALRGVNESDDGHVAQLLKSSRVRSRVLPSKFSDSLMHSWKKVKSVDKKLSLNGNAKEGGAVRGRKKLKREGLLSGVAHKRSRMGSESGFHLYNSVELLPQSMEAEDAEIGNIGCKDLYSSNSRLLSSSLSSVTSVDEGCSSSLVVGSPNYQQRAKNGFAEADPEVKDKANCSSAVGKLSKEKGKKEDFYKPDDFVLGDIVWAKCGKKYPAWPAVVIDPMWQAPEAVLRACVPGTICVMFYGYSKNGTQRDYAWIKEGLIFPFQEYLDRFRVQTKLFGSKPADFQIAIEEAILADSGYVQTVAGAEPKTSPQTNHSEMEEASGSNLEQEFSSLDQDPNHKRKETQSCDSCGLAFPLRTMKKMKDEAGKPQFCCEHCIKLRKSKQYCGICKKIWHHSDGGDWVCCDGCDVWVHAECANFSTEIFKDLKEIDYFCPDCKAKSSYKYLVSDSSKSNFRSGENNGQTELPDTVTVVCAGVEGTYYRSLHLVQCMCGCCGTKKQTLTEWERHTGCRAKKWKCSVKVKDTMQTLEKWILGCNAHFPDSVKLEKQQLIGFLQENYTPVNAKWTTERCAICRWVEDWEYNKIIICNRCQIAVHQECYGATNVQNFASWVCRACETPEIVRDCCLCPVKGGALKPTDIDGLWVHVTCAWFRPEVAFPEHEKMEPASGILRIPSSSFHKACVVCNQIHGSCGQCCKCATYFHGMCALRAGYRMELHCVETNGGQITNWVSYCAVHSIPDANNVLVIRTPEAVYSTRNSLQSQNQEQRLKASRLVSLRNAEISNEDSTEDTDIEPLSAARCRIYKRSIKKNGQVPVFHRLMGPRYHSLDVIDSLSCHREVEDEKAFSTFKERLKHLWKTENHRICFGKSGIHGWGLFARRNIQEGEMVIEYRGEKVRGSVADLREVRYGLEGKDCYLFKISEDVVIDATNKGNIARLINHSCMPNCYARIMSAGEEDSRIVLIAKTNVSAGDELTYDYLFDPDERDDHKLACKCRAPNCRKYIN</sequence>